<dbReference type="InterPro" id="IPR036047">
    <property type="entry name" value="F-box-like_dom_sf"/>
</dbReference>
<reference evidence="3" key="1">
    <citation type="journal article" date="2013" name="Science">
        <title>The Amborella genome and the evolution of flowering plants.</title>
        <authorList>
            <consortium name="Amborella Genome Project"/>
        </authorList>
    </citation>
    <scope>NUCLEOTIDE SEQUENCE [LARGE SCALE GENOMIC DNA]</scope>
</reference>
<keyword evidence="3" id="KW-1185">Reference proteome</keyword>
<evidence type="ECO:0000259" key="1">
    <source>
        <dbReference type="PROSITE" id="PS50181"/>
    </source>
</evidence>
<evidence type="ECO:0000313" key="2">
    <source>
        <dbReference type="EMBL" id="ERN05587.1"/>
    </source>
</evidence>
<sequence length="566" mass="64849">MIMYNMLSCQGAEASPLLSFCPFEFTRRVGFVSDCMLQYMEGTSGKTDSLESTEGRILEDESLDRFSSLPDNILNSILSYLPTKEAVRTSVLSNRWKYMWTGILVLDFDENCFCGKGENSRKREKMVGIVNRVLKLHFGHVERFKLVFYPGKFKSHISRCLQFLQTSGVQELDLDFRGESQEAYAGYGWYELPSCIYDLGSLLVLNLKNCTMGVPLEFKGLKSLKTLCLSDVYISGEQLSILVSKCEVLQNLTVHCCKDIENIKILGPHTQLQSLKIDGCCVTLGELEIDAPNLLSFDFTGWVSGSPMLNVPRLLKATITQSSKNSLDGQNEKWYLEMAMNLSKLVHVESLSLLGFFVKFLAKGEAIDQVPTNFLNLKKLALKVNMTKVSEVTTIARFLGCCHHLEEIVFWLDQHHPELTWQFWDAQVPPYCVVDYLKTVVIKNFSGLEDEEAFVRFLLMCAKELKKITVSCYESMRTERRMQTALEKLAKVERASQNVEMVIDFDSNQDLNGDKYLYDDSTDGLSEYDYGYDYDYDDDDHDYDYDAFEIEDYFSDQDMILNLFLH</sequence>
<dbReference type="Proteomes" id="UP000017836">
    <property type="component" value="Unassembled WGS sequence"/>
</dbReference>
<dbReference type="CDD" id="cd22160">
    <property type="entry name" value="F-box_AtFBL13-like"/>
    <property type="match status" value="1"/>
</dbReference>
<dbReference type="InterPro" id="IPR001810">
    <property type="entry name" value="F-box_dom"/>
</dbReference>
<dbReference type="PANTHER" id="PTHR34145">
    <property type="entry name" value="OS02G0105600 PROTEIN"/>
    <property type="match status" value="1"/>
</dbReference>
<dbReference type="Gene3D" id="3.80.10.10">
    <property type="entry name" value="Ribonuclease Inhibitor"/>
    <property type="match status" value="1"/>
</dbReference>
<name>W1P6S2_AMBTC</name>
<organism evidence="2 3">
    <name type="scientific">Amborella trichopoda</name>
    <dbReference type="NCBI Taxonomy" id="13333"/>
    <lineage>
        <taxon>Eukaryota</taxon>
        <taxon>Viridiplantae</taxon>
        <taxon>Streptophyta</taxon>
        <taxon>Embryophyta</taxon>
        <taxon>Tracheophyta</taxon>
        <taxon>Spermatophyta</taxon>
        <taxon>Magnoliopsida</taxon>
        <taxon>Amborellales</taxon>
        <taxon>Amborellaceae</taxon>
        <taxon>Amborella</taxon>
    </lineage>
</organism>
<dbReference type="SUPFAM" id="SSF81383">
    <property type="entry name" value="F-box domain"/>
    <property type="match status" value="1"/>
</dbReference>
<protein>
    <recommendedName>
        <fullName evidence="1">F-box domain-containing protein</fullName>
    </recommendedName>
</protein>
<dbReference type="PANTHER" id="PTHR34145:SF28">
    <property type="entry name" value="F-BOX DOMAIN-CONTAINING PROTEIN"/>
    <property type="match status" value="1"/>
</dbReference>
<dbReference type="Pfam" id="PF23622">
    <property type="entry name" value="LRR_At1g61320_AtMIF1"/>
    <property type="match status" value="1"/>
</dbReference>
<dbReference type="SUPFAM" id="SSF52047">
    <property type="entry name" value="RNI-like"/>
    <property type="match status" value="1"/>
</dbReference>
<proteinExistence type="predicted"/>
<dbReference type="PROSITE" id="PS50181">
    <property type="entry name" value="FBOX"/>
    <property type="match status" value="1"/>
</dbReference>
<dbReference type="AlphaFoldDB" id="W1P6S2"/>
<feature type="domain" description="F-box" evidence="1">
    <location>
        <begin position="63"/>
        <end position="97"/>
    </location>
</feature>
<dbReference type="Gramene" id="ERN05587">
    <property type="protein sequence ID" value="ERN05587"/>
    <property type="gene ID" value="AMTR_s00007p00268900"/>
</dbReference>
<dbReference type="InterPro" id="IPR053781">
    <property type="entry name" value="F-box_AtFBL13-like"/>
</dbReference>
<dbReference type="InterPro" id="IPR053772">
    <property type="entry name" value="At1g61320/At1g61330-like"/>
</dbReference>
<evidence type="ECO:0000313" key="3">
    <source>
        <dbReference type="Proteomes" id="UP000017836"/>
    </source>
</evidence>
<dbReference type="HOGENOM" id="CLU_010721_0_2_1"/>
<accession>W1P6S2</accession>
<gene>
    <name evidence="2" type="ORF">AMTR_s00007p00268900</name>
</gene>
<dbReference type="InterPro" id="IPR032675">
    <property type="entry name" value="LRR_dom_sf"/>
</dbReference>
<dbReference type="STRING" id="13333.W1P6S2"/>
<dbReference type="Gene3D" id="1.20.1280.50">
    <property type="match status" value="1"/>
</dbReference>
<dbReference type="eggNOG" id="ENOG502RQPH">
    <property type="taxonomic scope" value="Eukaryota"/>
</dbReference>
<dbReference type="OMA" id="MEGGYEH"/>
<dbReference type="InterPro" id="IPR055357">
    <property type="entry name" value="LRR_At1g61320_AtMIF1"/>
</dbReference>
<dbReference type="Pfam" id="PF00646">
    <property type="entry name" value="F-box"/>
    <property type="match status" value="1"/>
</dbReference>
<dbReference type="EMBL" id="KI394011">
    <property type="protein sequence ID" value="ERN05587.1"/>
    <property type="molecule type" value="Genomic_DNA"/>
</dbReference>